<evidence type="ECO:0000256" key="1">
    <source>
        <dbReference type="ARBA" id="ARBA00022448"/>
    </source>
</evidence>
<dbReference type="PROSITE" id="PS50893">
    <property type="entry name" value="ABC_TRANSPORTER_2"/>
    <property type="match status" value="1"/>
</dbReference>
<protein>
    <submittedName>
        <fullName evidence="6">Unannotated protein</fullName>
    </submittedName>
</protein>
<evidence type="ECO:0000313" key="7">
    <source>
        <dbReference type="EMBL" id="CAB4746936.1"/>
    </source>
</evidence>
<evidence type="ECO:0000259" key="5">
    <source>
        <dbReference type="PROSITE" id="PS50893"/>
    </source>
</evidence>
<dbReference type="PANTHER" id="PTHR43423:SF1">
    <property type="entry name" value="ABC TRANSPORTER I FAMILY MEMBER 17"/>
    <property type="match status" value="1"/>
</dbReference>
<dbReference type="AlphaFoldDB" id="A0A6J6PHP0"/>
<dbReference type="GO" id="GO:0016887">
    <property type="term" value="F:ATP hydrolysis activity"/>
    <property type="evidence" value="ECO:0007669"/>
    <property type="project" value="InterPro"/>
</dbReference>
<dbReference type="InterPro" id="IPR017871">
    <property type="entry name" value="ABC_transporter-like_CS"/>
</dbReference>
<reference evidence="6" key="1">
    <citation type="submission" date="2020-05" db="EMBL/GenBank/DDBJ databases">
        <authorList>
            <person name="Chiriac C."/>
            <person name="Salcher M."/>
            <person name="Ghai R."/>
            <person name="Kavagutti S V."/>
        </authorList>
    </citation>
    <scope>NUCLEOTIDE SEQUENCE</scope>
</reference>
<dbReference type="SUPFAM" id="SSF52540">
    <property type="entry name" value="P-loop containing nucleoside triphosphate hydrolases"/>
    <property type="match status" value="1"/>
</dbReference>
<dbReference type="SMART" id="SM00382">
    <property type="entry name" value="AAA"/>
    <property type="match status" value="1"/>
</dbReference>
<keyword evidence="3" id="KW-0067">ATP-binding</keyword>
<name>A0A6J6PHP0_9ZZZZ</name>
<dbReference type="GO" id="GO:0035435">
    <property type="term" value="P:phosphate ion transmembrane transport"/>
    <property type="evidence" value="ECO:0007669"/>
    <property type="project" value="InterPro"/>
</dbReference>
<feature type="region of interest" description="Disordered" evidence="4">
    <location>
        <begin position="1"/>
        <end position="26"/>
    </location>
</feature>
<gene>
    <name evidence="6" type="ORF">UFOPK2602_00312</name>
    <name evidence="7" type="ORF">UFOPK2806_00768</name>
    <name evidence="8" type="ORF">UFOPK4306_02594</name>
</gene>
<evidence type="ECO:0000313" key="6">
    <source>
        <dbReference type="EMBL" id="CAB4696283.1"/>
    </source>
</evidence>
<keyword evidence="1" id="KW-0813">Transport</keyword>
<dbReference type="EMBL" id="CAFBQP010000176">
    <property type="protein sequence ID" value="CAB5068915.1"/>
    <property type="molecule type" value="Genomic_DNA"/>
</dbReference>
<evidence type="ECO:0000256" key="3">
    <source>
        <dbReference type="ARBA" id="ARBA00022840"/>
    </source>
</evidence>
<dbReference type="InterPro" id="IPR027417">
    <property type="entry name" value="P-loop_NTPase"/>
</dbReference>
<dbReference type="PANTHER" id="PTHR43423">
    <property type="entry name" value="ABC TRANSPORTER I FAMILY MEMBER 17"/>
    <property type="match status" value="1"/>
</dbReference>
<dbReference type="InterPro" id="IPR003593">
    <property type="entry name" value="AAA+_ATPase"/>
</dbReference>
<evidence type="ECO:0000256" key="4">
    <source>
        <dbReference type="SAM" id="MobiDB-lite"/>
    </source>
</evidence>
<dbReference type="InterPro" id="IPR003439">
    <property type="entry name" value="ABC_transporter-like_ATP-bd"/>
</dbReference>
<dbReference type="EMBL" id="CAEZYY010000007">
    <property type="protein sequence ID" value="CAB4746936.1"/>
    <property type="molecule type" value="Genomic_DNA"/>
</dbReference>
<proteinExistence type="predicted"/>
<dbReference type="CDD" id="cd03260">
    <property type="entry name" value="ABC_PstB_phosphate_transporter"/>
    <property type="match status" value="1"/>
</dbReference>
<dbReference type="GO" id="GO:0005315">
    <property type="term" value="F:phosphate transmembrane transporter activity"/>
    <property type="evidence" value="ECO:0007669"/>
    <property type="project" value="InterPro"/>
</dbReference>
<accession>A0A6J6PHP0</accession>
<dbReference type="InterPro" id="IPR005670">
    <property type="entry name" value="PstB-like"/>
</dbReference>
<dbReference type="Gene3D" id="3.40.50.300">
    <property type="entry name" value="P-loop containing nucleotide triphosphate hydrolases"/>
    <property type="match status" value="1"/>
</dbReference>
<evidence type="ECO:0000256" key="2">
    <source>
        <dbReference type="ARBA" id="ARBA00022741"/>
    </source>
</evidence>
<evidence type="ECO:0000313" key="8">
    <source>
        <dbReference type="EMBL" id="CAB5068915.1"/>
    </source>
</evidence>
<dbReference type="NCBIfam" id="TIGR00972">
    <property type="entry name" value="3a0107s01c2"/>
    <property type="match status" value="1"/>
</dbReference>
<dbReference type="GO" id="GO:0016020">
    <property type="term" value="C:membrane"/>
    <property type="evidence" value="ECO:0007669"/>
    <property type="project" value="InterPro"/>
</dbReference>
<dbReference type="EMBL" id="CAEZXX010000012">
    <property type="protein sequence ID" value="CAB4696283.1"/>
    <property type="molecule type" value="Genomic_DNA"/>
</dbReference>
<organism evidence="6">
    <name type="scientific">freshwater metagenome</name>
    <dbReference type="NCBI Taxonomy" id="449393"/>
    <lineage>
        <taxon>unclassified sequences</taxon>
        <taxon>metagenomes</taxon>
        <taxon>ecological metagenomes</taxon>
    </lineage>
</organism>
<feature type="domain" description="ABC transporter" evidence="5">
    <location>
        <begin position="40"/>
        <end position="281"/>
    </location>
</feature>
<sequence>MKQGAPHTVDNEQTSDSPLRGLSVPVSGTADANQAASTVFDIKDLSVFYGDFRAVRDVTLTIRQLEVTAFIGPSGCGKTTVLRCLNRMNDFIESARIEGSVLYHDVDLYDPAVNATEVRRRIGMVFQKPNPFPKSIYDNVAYGPRLLGTRSKSELDGIVEESLRGAALWAEVKDRLKQSGTGLSGGQQQRLCIARAIAVQPEVILMDEPCSALDPIATARIEDLMTEIKQKYTIVIVTHNMQQAARVSDRTAFFTTEINLQGDRRTGRLVEFDETRKIFSMPSDERTEAYVTGRFG</sequence>
<dbReference type="Pfam" id="PF00005">
    <property type="entry name" value="ABC_tran"/>
    <property type="match status" value="1"/>
</dbReference>
<dbReference type="PROSITE" id="PS00211">
    <property type="entry name" value="ABC_TRANSPORTER_1"/>
    <property type="match status" value="1"/>
</dbReference>
<keyword evidence="2" id="KW-0547">Nucleotide-binding</keyword>
<dbReference type="GO" id="GO:0005524">
    <property type="term" value="F:ATP binding"/>
    <property type="evidence" value="ECO:0007669"/>
    <property type="project" value="UniProtKB-KW"/>
</dbReference>